<protein>
    <submittedName>
        <fullName evidence="1">Uncharacterized protein</fullName>
    </submittedName>
</protein>
<proteinExistence type="predicted"/>
<evidence type="ECO:0000313" key="1">
    <source>
        <dbReference type="EMBL" id="RNA06842.1"/>
    </source>
</evidence>
<dbReference type="EMBL" id="REGN01007269">
    <property type="protein sequence ID" value="RNA06842.1"/>
    <property type="molecule type" value="Genomic_DNA"/>
</dbReference>
<keyword evidence="2" id="KW-1185">Reference proteome</keyword>
<name>A0A3M7Q6N0_BRAPC</name>
<gene>
    <name evidence="1" type="ORF">BpHYR1_039785</name>
</gene>
<organism evidence="1 2">
    <name type="scientific">Brachionus plicatilis</name>
    <name type="common">Marine rotifer</name>
    <name type="synonym">Brachionus muelleri</name>
    <dbReference type="NCBI Taxonomy" id="10195"/>
    <lineage>
        <taxon>Eukaryota</taxon>
        <taxon>Metazoa</taxon>
        <taxon>Spiralia</taxon>
        <taxon>Gnathifera</taxon>
        <taxon>Rotifera</taxon>
        <taxon>Eurotatoria</taxon>
        <taxon>Monogononta</taxon>
        <taxon>Pseudotrocha</taxon>
        <taxon>Ploima</taxon>
        <taxon>Brachionidae</taxon>
        <taxon>Brachionus</taxon>
    </lineage>
</organism>
<dbReference type="AlphaFoldDB" id="A0A3M7Q6N0"/>
<comment type="caution">
    <text evidence="1">The sequence shown here is derived from an EMBL/GenBank/DDBJ whole genome shotgun (WGS) entry which is preliminary data.</text>
</comment>
<sequence>MDFEELIENLRHFGMGLIDSEKYIRIKFFDKYLNIKFMLDAVSSNRYISLTPHVFFCSYFLTLKNFDRFADRPNDRSPNYSVKSDTVPSQVKYKSRLQNFEY</sequence>
<evidence type="ECO:0000313" key="2">
    <source>
        <dbReference type="Proteomes" id="UP000276133"/>
    </source>
</evidence>
<dbReference type="Proteomes" id="UP000276133">
    <property type="component" value="Unassembled WGS sequence"/>
</dbReference>
<accession>A0A3M7Q6N0</accession>
<reference evidence="1 2" key="1">
    <citation type="journal article" date="2018" name="Sci. Rep.">
        <title>Genomic signatures of local adaptation to the degree of environmental predictability in rotifers.</title>
        <authorList>
            <person name="Franch-Gras L."/>
            <person name="Hahn C."/>
            <person name="Garcia-Roger E.M."/>
            <person name="Carmona M.J."/>
            <person name="Serra M."/>
            <person name="Gomez A."/>
        </authorList>
    </citation>
    <scope>NUCLEOTIDE SEQUENCE [LARGE SCALE GENOMIC DNA]</scope>
    <source>
        <strain evidence="1">HYR1</strain>
    </source>
</reference>